<gene>
    <name evidence="1" type="ORF">L1987_54640</name>
</gene>
<protein>
    <submittedName>
        <fullName evidence="1">Uncharacterized protein</fullName>
    </submittedName>
</protein>
<organism evidence="1 2">
    <name type="scientific">Smallanthus sonchifolius</name>
    <dbReference type="NCBI Taxonomy" id="185202"/>
    <lineage>
        <taxon>Eukaryota</taxon>
        <taxon>Viridiplantae</taxon>
        <taxon>Streptophyta</taxon>
        <taxon>Embryophyta</taxon>
        <taxon>Tracheophyta</taxon>
        <taxon>Spermatophyta</taxon>
        <taxon>Magnoliopsida</taxon>
        <taxon>eudicotyledons</taxon>
        <taxon>Gunneridae</taxon>
        <taxon>Pentapetalae</taxon>
        <taxon>asterids</taxon>
        <taxon>campanulids</taxon>
        <taxon>Asterales</taxon>
        <taxon>Asteraceae</taxon>
        <taxon>Asteroideae</taxon>
        <taxon>Heliantheae alliance</taxon>
        <taxon>Millerieae</taxon>
        <taxon>Smallanthus</taxon>
    </lineage>
</organism>
<accession>A0ACB9E8D7</accession>
<evidence type="ECO:0000313" key="1">
    <source>
        <dbReference type="EMBL" id="KAI3754848.1"/>
    </source>
</evidence>
<sequence>MVTNQKSILSMLIANPPNRTTVAQINPRVPRPVAAFSRIASLRAKRVSFFSGALDSCFGLENGVLLVLLLCVVSILVCGKIQDLGATEEFEDNMDHNRRIIGVTRVLPHIKVSSIKLTFDGVNLMAVA</sequence>
<evidence type="ECO:0000313" key="2">
    <source>
        <dbReference type="Proteomes" id="UP001056120"/>
    </source>
</evidence>
<proteinExistence type="predicted"/>
<dbReference type="EMBL" id="CM042035">
    <property type="protein sequence ID" value="KAI3754848.1"/>
    <property type="molecule type" value="Genomic_DNA"/>
</dbReference>
<keyword evidence="2" id="KW-1185">Reference proteome</keyword>
<comment type="caution">
    <text evidence="1">The sequence shown here is derived from an EMBL/GenBank/DDBJ whole genome shotgun (WGS) entry which is preliminary data.</text>
</comment>
<name>A0ACB9E8D7_9ASTR</name>
<reference evidence="1 2" key="2">
    <citation type="journal article" date="2022" name="Mol. Ecol. Resour.">
        <title>The genomes of chicory, endive, great burdock and yacon provide insights into Asteraceae paleo-polyploidization history and plant inulin production.</title>
        <authorList>
            <person name="Fan W."/>
            <person name="Wang S."/>
            <person name="Wang H."/>
            <person name="Wang A."/>
            <person name="Jiang F."/>
            <person name="Liu H."/>
            <person name="Zhao H."/>
            <person name="Xu D."/>
            <person name="Zhang Y."/>
        </authorList>
    </citation>
    <scope>NUCLEOTIDE SEQUENCE [LARGE SCALE GENOMIC DNA]</scope>
    <source>
        <strain evidence="2">cv. Yunnan</strain>
        <tissue evidence="1">Leaves</tissue>
    </source>
</reference>
<dbReference type="Proteomes" id="UP001056120">
    <property type="component" value="Linkage Group LG18"/>
</dbReference>
<reference evidence="2" key="1">
    <citation type="journal article" date="2022" name="Mol. Ecol. Resour.">
        <title>The genomes of chicory, endive, great burdock and yacon provide insights into Asteraceae palaeo-polyploidization history and plant inulin production.</title>
        <authorList>
            <person name="Fan W."/>
            <person name="Wang S."/>
            <person name="Wang H."/>
            <person name="Wang A."/>
            <person name="Jiang F."/>
            <person name="Liu H."/>
            <person name="Zhao H."/>
            <person name="Xu D."/>
            <person name="Zhang Y."/>
        </authorList>
    </citation>
    <scope>NUCLEOTIDE SEQUENCE [LARGE SCALE GENOMIC DNA]</scope>
    <source>
        <strain evidence="2">cv. Yunnan</strain>
    </source>
</reference>